<keyword evidence="2" id="KW-0560">Oxidoreductase</keyword>
<dbReference type="Proteomes" id="UP000800036">
    <property type="component" value="Unassembled WGS sequence"/>
</dbReference>
<evidence type="ECO:0000313" key="5">
    <source>
        <dbReference type="Proteomes" id="UP000800036"/>
    </source>
</evidence>
<dbReference type="Gene3D" id="3.40.50.720">
    <property type="entry name" value="NAD(P)-binding Rossmann-like Domain"/>
    <property type="match status" value="1"/>
</dbReference>
<evidence type="ECO:0000256" key="1">
    <source>
        <dbReference type="ARBA" id="ARBA00022857"/>
    </source>
</evidence>
<protein>
    <recommendedName>
        <fullName evidence="3">NmrA-like domain-containing protein</fullName>
    </recommendedName>
</protein>
<evidence type="ECO:0000313" key="4">
    <source>
        <dbReference type="EMBL" id="KAF1972035.1"/>
    </source>
</evidence>
<reference evidence="4" key="1">
    <citation type="journal article" date="2020" name="Stud. Mycol.">
        <title>101 Dothideomycetes genomes: a test case for predicting lifestyles and emergence of pathogens.</title>
        <authorList>
            <person name="Haridas S."/>
            <person name="Albert R."/>
            <person name="Binder M."/>
            <person name="Bloem J."/>
            <person name="Labutti K."/>
            <person name="Salamov A."/>
            <person name="Andreopoulos B."/>
            <person name="Baker S."/>
            <person name="Barry K."/>
            <person name="Bills G."/>
            <person name="Bluhm B."/>
            <person name="Cannon C."/>
            <person name="Castanera R."/>
            <person name="Culley D."/>
            <person name="Daum C."/>
            <person name="Ezra D."/>
            <person name="Gonzalez J."/>
            <person name="Henrissat B."/>
            <person name="Kuo A."/>
            <person name="Liang C."/>
            <person name="Lipzen A."/>
            <person name="Lutzoni F."/>
            <person name="Magnuson J."/>
            <person name="Mondo S."/>
            <person name="Nolan M."/>
            <person name="Ohm R."/>
            <person name="Pangilinan J."/>
            <person name="Park H.-J."/>
            <person name="Ramirez L."/>
            <person name="Alfaro M."/>
            <person name="Sun H."/>
            <person name="Tritt A."/>
            <person name="Yoshinaga Y."/>
            <person name="Zwiers L.-H."/>
            <person name="Turgeon B."/>
            <person name="Goodwin S."/>
            <person name="Spatafora J."/>
            <person name="Crous P."/>
            <person name="Grigoriev I."/>
        </authorList>
    </citation>
    <scope>NUCLEOTIDE SEQUENCE</scope>
    <source>
        <strain evidence="4">CBS 107.79</strain>
    </source>
</reference>
<dbReference type="Pfam" id="PF05368">
    <property type="entry name" value="NmrA"/>
    <property type="match status" value="1"/>
</dbReference>
<accession>A0A6A5V4J5</accession>
<organism evidence="4 5">
    <name type="scientific">Bimuria novae-zelandiae CBS 107.79</name>
    <dbReference type="NCBI Taxonomy" id="1447943"/>
    <lineage>
        <taxon>Eukaryota</taxon>
        <taxon>Fungi</taxon>
        <taxon>Dikarya</taxon>
        <taxon>Ascomycota</taxon>
        <taxon>Pezizomycotina</taxon>
        <taxon>Dothideomycetes</taxon>
        <taxon>Pleosporomycetidae</taxon>
        <taxon>Pleosporales</taxon>
        <taxon>Massarineae</taxon>
        <taxon>Didymosphaeriaceae</taxon>
        <taxon>Bimuria</taxon>
    </lineage>
</organism>
<dbReference type="OrthoDB" id="9984533at2759"/>
<name>A0A6A5V4J5_9PLEO</name>
<dbReference type="PANTHER" id="PTHR47706:SF9">
    <property type="entry name" value="NMRA-LIKE DOMAIN-CONTAINING PROTEIN-RELATED"/>
    <property type="match status" value="1"/>
</dbReference>
<keyword evidence="5" id="KW-1185">Reference proteome</keyword>
<dbReference type="InterPro" id="IPR051609">
    <property type="entry name" value="NmrA/Isoflavone_reductase-like"/>
</dbReference>
<evidence type="ECO:0000259" key="3">
    <source>
        <dbReference type="Pfam" id="PF05368"/>
    </source>
</evidence>
<dbReference type="AlphaFoldDB" id="A0A6A5V4J5"/>
<gene>
    <name evidence="4" type="ORF">BU23DRAFT_590354</name>
</gene>
<evidence type="ECO:0000256" key="2">
    <source>
        <dbReference type="ARBA" id="ARBA00023002"/>
    </source>
</evidence>
<dbReference type="InterPro" id="IPR008030">
    <property type="entry name" value="NmrA-like"/>
</dbReference>
<dbReference type="InterPro" id="IPR036291">
    <property type="entry name" value="NAD(P)-bd_dom_sf"/>
</dbReference>
<dbReference type="EMBL" id="ML976690">
    <property type="protein sequence ID" value="KAF1972035.1"/>
    <property type="molecule type" value="Genomic_DNA"/>
</dbReference>
<dbReference type="Gene3D" id="3.90.25.10">
    <property type="entry name" value="UDP-galactose 4-epimerase, domain 1"/>
    <property type="match status" value="1"/>
</dbReference>
<proteinExistence type="predicted"/>
<dbReference type="SUPFAM" id="SSF51735">
    <property type="entry name" value="NAD(P)-binding Rossmann-fold domains"/>
    <property type="match status" value="1"/>
</dbReference>
<keyword evidence="1" id="KW-0521">NADP</keyword>
<feature type="domain" description="NmrA-like" evidence="3">
    <location>
        <begin position="24"/>
        <end position="101"/>
    </location>
</feature>
<dbReference type="GO" id="GO:0016491">
    <property type="term" value="F:oxidoreductase activity"/>
    <property type="evidence" value="ECO:0007669"/>
    <property type="project" value="UniProtKB-KW"/>
</dbReference>
<sequence length="215" mass="23118">MLIGANGLLGGPVLQAFLNSNAFNVTAAMRGQDAVISMVPGNLSGSQITLIDAAIAAGVQRFIPSEFGPNTRNPKVVDVVPSLPAKVQVAEYLMSKESSMSWSILITMNFDLSAKSVTFVDGGGNPVTMTTLPKTGKAGVAMLQHKEETKNQYVFVHSFHTSQKEVLTAIENVDYPHKWRVEYQTAQEVLDTGYRKLEKGDFTGNFHLVAGDAGG</sequence>
<dbReference type="PANTHER" id="PTHR47706">
    <property type="entry name" value="NMRA-LIKE FAMILY PROTEIN"/>
    <property type="match status" value="1"/>
</dbReference>